<accession>A0ABS5FWW8</accession>
<evidence type="ECO:0000256" key="1">
    <source>
        <dbReference type="SAM" id="Phobius"/>
    </source>
</evidence>
<organism evidence="2 3">
    <name type="scientific">Bradyrhizobium jicamae</name>
    <dbReference type="NCBI Taxonomy" id="280332"/>
    <lineage>
        <taxon>Bacteria</taxon>
        <taxon>Pseudomonadati</taxon>
        <taxon>Pseudomonadota</taxon>
        <taxon>Alphaproteobacteria</taxon>
        <taxon>Hyphomicrobiales</taxon>
        <taxon>Nitrobacteraceae</taxon>
        <taxon>Bradyrhizobium</taxon>
    </lineage>
</organism>
<keyword evidence="1" id="KW-0472">Membrane</keyword>
<keyword evidence="3" id="KW-1185">Reference proteome</keyword>
<proteinExistence type="predicted"/>
<reference evidence="3" key="1">
    <citation type="journal article" date="2021" name="ISME J.">
        <title>Evolutionary origin and ecological implication of a unique nif island in free-living Bradyrhizobium lineages.</title>
        <authorList>
            <person name="Tao J."/>
        </authorList>
    </citation>
    <scope>NUCLEOTIDE SEQUENCE [LARGE SCALE GENOMIC DNA]</scope>
    <source>
        <strain evidence="3">SZCCT0434</strain>
    </source>
</reference>
<name>A0ABS5FWW8_9BRAD</name>
<protein>
    <submittedName>
        <fullName evidence="2">Uncharacterized protein</fullName>
    </submittedName>
</protein>
<evidence type="ECO:0000313" key="3">
    <source>
        <dbReference type="Proteomes" id="UP001315278"/>
    </source>
</evidence>
<gene>
    <name evidence="2" type="ORF">JQ615_38640</name>
</gene>
<feature type="transmembrane region" description="Helical" evidence="1">
    <location>
        <begin position="62"/>
        <end position="83"/>
    </location>
</feature>
<keyword evidence="1" id="KW-0812">Transmembrane</keyword>
<keyword evidence="1" id="KW-1133">Transmembrane helix</keyword>
<dbReference type="Proteomes" id="UP001315278">
    <property type="component" value="Unassembled WGS sequence"/>
</dbReference>
<dbReference type="EMBL" id="JAFCJH010000076">
    <property type="protein sequence ID" value="MBR0801282.1"/>
    <property type="molecule type" value="Genomic_DNA"/>
</dbReference>
<comment type="caution">
    <text evidence="2">The sequence shown here is derived from an EMBL/GenBank/DDBJ whole genome shotgun (WGS) entry which is preliminary data.</text>
</comment>
<dbReference type="RefSeq" id="WP_212495381.1">
    <property type="nucleotide sequence ID" value="NZ_JAFCJH010000076.1"/>
</dbReference>
<evidence type="ECO:0000313" key="2">
    <source>
        <dbReference type="EMBL" id="MBR0801282.1"/>
    </source>
</evidence>
<sequence>MPIHILYGASIRTVVRSLASGMILRIIKRANAHPGYSLFLGWAFSSAQGRFALDRMAEAMKAIGWLTVLTGFLAGVVGPIVLFRNGTWEPRGINAFWGGDLQSEWIGVNKLANFVRDPSCEHRRRLPRHHGSREGRPLTEPRLTCFIAAGLVLW</sequence>